<evidence type="ECO:0000313" key="4">
    <source>
        <dbReference type="Proteomes" id="UP001150266"/>
    </source>
</evidence>
<reference evidence="3" key="1">
    <citation type="submission" date="2022-08" db="EMBL/GenBank/DDBJ databases">
        <title>A Global Phylogenomic Analysis of the Shiitake Genus Lentinula.</title>
        <authorList>
            <consortium name="DOE Joint Genome Institute"/>
            <person name="Sierra-Patev S."/>
            <person name="Min B."/>
            <person name="Naranjo-Ortiz M."/>
            <person name="Looney B."/>
            <person name="Konkel Z."/>
            <person name="Slot J.C."/>
            <person name="Sakamoto Y."/>
            <person name="Steenwyk J.L."/>
            <person name="Rokas A."/>
            <person name="Carro J."/>
            <person name="Camarero S."/>
            <person name="Ferreira P."/>
            <person name="Molpeceres G."/>
            <person name="Ruiz-Duenas F.J."/>
            <person name="Serrano A."/>
            <person name="Henrissat B."/>
            <person name="Drula E."/>
            <person name="Hughes K.W."/>
            <person name="Mata J.L."/>
            <person name="Ishikawa N.K."/>
            <person name="Vargas-Isla R."/>
            <person name="Ushijima S."/>
            <person name="Smith C.A."/>
            <person name="Ahrendt S."/>
            <person name="Andreopoulos W."/>
            <person name="He G."/>
            <person name="Labutti K."/>
            <person name="Lipzen A."/>
            <person name="Ng V."/>
            <person name="Riley R."/>
            <person name="Sandor L."/>
            <person name="Barry K."/>
            <person name="Martinez A.T."/>
            <person name="Xiao Y."/>
            <person name="Gibbons J.G."/>
            <person name="Terashima K."/>
            <person name="Grigoriev I.V."/>
            <person name="Hibbett D.S."/>
        </authorList>
    </citation>
    <scope>NUCLEOTIDE SEQUENCE</scope>
    <source>
        <strain evidence="3">JLM2183</strain>
    </source>
</reference>
<evidence type="ECO:0008006" key="5">
    <source>
        <dbReference type="Google" id="ProtNLM"/>
    </source>
</evidence>
<dbReference type="PANTHER" id="PTHR13489">
    <property type="entry name" value="MINI-CHROMOSOME MAINTENANCE COMPLEX-BINDING PROTEIN"/>
    <property type="match status" value="1"/>
</dbReference>
<dbReference type="GO" id="GO:0003682">
    <property type="term" value="F:chromatin binding"/>
    <property type="evidence" value="ECO:0007669"/>
    <property type="project" value="TreeGrafter"/>
</dbReference>
<name>A0A9W9AKD5_9AGAR</name>
<evidence type="ECO:0000256" key="2">
    <source>
        <dbReference type="ARBA" id="ARBA00023242"/>
    </source>
</evidence>
<proteinExistence type="predicted"/>
<protein>
    <recommendedName>
        <fullName evidence="5">Mini-chromosome maintenance complex-binding protein</fullName>
    </recommendedName>
</protein>
<accession>A0A9W9AKD5</accession>
<dbReference type="EMBL" id="JAOTPV010000004">
    <property type="protein sequence ID" value="KAJ4483818.1"/>
    <property type="molecule type" value="Genomic_DNA"/>
</dbReference>
<keyword evidence="2" id="KW-0539">Nucleus</keyword>
<dbReference type="PANTHER" id="PTHR13489:SF0">
    <property type="entry name" value="MINI-CHROMOSOME MAINTENANCE COMPLEX-BINDING PROTEIN"/>
    <property type="match status" value="1"/>
</dbReference>
<dbReference type="GO" id="GO:0005634">
    <property type="term" value="C:nucleus"/>
    <property type="evidence" value="ECO:0007669"/>
    <property type="project" value="UniProtKB-SubCell"/>
</dbReference>
<comment type="caution">
    <text evidence="3">The sequence shown here is derived from an EMBL/GenBank/DDBJ whole genome shotgun (WGS) entry which is preliminary data.</text>
</comment>
<sequence>MVSSVPFDILADPQAAIQELFDKHLQSQSSNEFPSVLSNHLREIFGQEERLDLIPHLHLDSAQTELPLSASSGSSSLKSPKLVQFRGMVQDTSASPELYLAQLRDAKYGGWGAHDAMNGHVDYSNFREYNRYWVVSVPGETRWAGQTRSDSAVASTSRVSHRNADHKFPLPSTVHIGVQVNVYSTQSDPDRDLKSTDIVTFVGLFEFESNILHVLFHLNEYSVQKPYRVYPLTVPLEVEMRALQRDLVSWIANESLAGDMDAAEWVLLSIISRVQSRHPQILPASLTLARFPPPSPKVIPAASTSANALHSASASTPALYHILSLLLPIITHVPLSLPLLNEGAFVPESKPRPPSEGVDEDAEDELFSGMLQLPPCTVCLITDSGVTEGQINDCGVRNLRALQEVIRNQTIEYVFPYSGFRFETDIGCIVCTEGKKSALVETHITIPLEPANSPSSSELQQKLYKSSAEINLPSTKKLEVWRKLVGGAIAKQTGRSLNQVSSSSSSSPPVPVGGIGVSNAAAELIQEEFVQERQNEAKGSKSSVETNNKIITTPDDLIHRMLMAKLLALSMHEPEVSLEIWKQMKELEGRRLARMM</sequence>
<dbReference type="AlphaFoldDB" id="A0A9W9AKD5"/>
<comment type="subcellular location">
    <subcellularLocation>
        <location evidence="1">Nucleus</location>
    </subcellularLocation>
</comment>
<dbReference type="Pfam" id="PF09739">
    <property type="entry name" value="MCM_bind"/>
    <property type="match status" value="2"/>
</dbReference>
<dbReference type="GO" id="GO:0006261">
    <property type="term" value="P:DNA-templated DNA replication"/>
    <property type="evidence" value="ECO:0007669"/>
    <property type="project" value="TreeGrafter"/>
</dbReference>
<evidence type="ECO:0000313" key="3">
    <source>
        <dbReference type="EMBL" id="KAJ4483818.1"/>
    </source>
</evidence>
<organism evidence="3 4">
    <name type="scientific">Lentinula aciculospora</name>
    <dbReference type="NCBI Taxonomy" id="153920"/>
    <lineage>
        <taxon>Eukaryota</taxon>
        <taxon>Fungi</taxon>
        <taxon>Dikarya</taxon>
        <taxon>Basidiomycota</taxon>
        <taxon>Agaricomycotina</taxon>
        <taxon>Agaricomycetes</taxon>
        <taxon>Agaricomycetidae</taxon>
        <taxon>Agaricales</taxon>
        <taxon>Marasmiineae</taxon>
        <taxon>Omphalotaceae</taxon>
        <taxon>Lentinula</taxon>
    </lineage>
</organism>
<dbReference type="Proteomes" id="UP001150266">
    <property type="component" value="Unassembled WGS sequence"/>
</dbReference>
<dbReference type="OrthoDB" id="329666at2759"/>
<dbReference type="InterPro" id="IPR019140">
    <property type="entry name" value="MCM_complex-bd"/>
</dbReference>
<gene>
    <name evidence="3" type="ORF">J3R30DRAFT_1838814</name>
</gene>
<keyword evidence="4" id="KW-1185">Reference proteome</keyword>
<evidence type="ECO:0000256" key="1">
    <source>
        <dbReference type="ARBA" id="ARBA00004123"/>
    </source>
</evidence>